<dbReference type="Proteomes" id="UP000318571">
    <property type="component" value="Chromosome 1"/>
</dbReference>
<keyword evidence="1" id="KW-0472">Membrane</keyword>
<evidence type="ECO:0000313" key="3">
    <source>
        <dbReference type="Proteomes" id="UP000318571"/>
    </source>
</evidence>
<evidence type="ECO:0000256" key="1">
    <source>
        <dbReference type="SAM" id="Phobius"/>
    </source>
</evidence>
<reference evidence="2 3" key="1">
    <citation type="journal article" date="2018" name="Nat. Ecol. Evol.">
        <title>Genomic signatures of mitonuclear coevolution across populations of Tigriopus californicus.</title>
        <authorList>
            <person name="Barreto F.S."/>
            <person name="Watson E.T."/>
            <person name="Lima T.G."/>
            <person name="Willett C.S."/>
            <person name="Edmands S."/>
            <person name="Li W."/>
            <person name="Burton R.S."/>
        </authorList>
    </citation>
    <scope>NUCLEOTIDE SEQUENCE [LARGE SCALE GENOMIC DNA]</scope>
    <source>
        <strain evidence="2 3">San Diego</strain>
    </source>
</reference>
<organism evidence="2 3">
    <name type="scientific">Tigriopus californicus</name>
    <name type="common">Marine copepod</name>
    <dbReference type="NCBI Taxonomy" id="6832"/>
    <lineage>
        <taxon>Eukaryota</taxon>
        <taxon>Metazoa</taxon>
        <taxon>Ecdysozoa</taxon>
        <taxon>Arthropoda</taxon>
        <taxon>Crustacea</taxon>
        <taxon>Multicrustacea</taxon>
        <taxon>Hexanauplia</taxon>
        <taxon>Copepoda</taxon>
        <taxon>Harpacticoida</taxon>
        <taxon>Harpacticidae</taxon>
        <taxon>Tigriopus</taxon>
    </lineage>
</organism>
<feature type="transmembrane region" description="Helical" evidence="1">
    <location>
        <begin position="31"/>
        <end position="51"/>
    </location>
</feature>
<comment type="caution">
    <text evidence="2">The sequence shown here is derived from an EMBL/GenBank/DDBJ whole genome shotgun (WGS) entry which is preliminary data.</text>
</comment>
<accession>A0A553NVU9</accession>
<protein>
    <submittedName>
        <fullName evidence="2">Uncharacterized protein</fullName>
    </submittedName>
</protein>
<feature type="transmembrane region" description="Helical" evidence="1">
    <location>
        <begin position="57"/>
        <end position="82"/>
    </location>
</feature>
<keyword evidence="1" id="KW-1133">Transmembrane helix</keyword>
<dbReference type="AlphaFoldDB" id="A0A553NVU9"/>
<evidence type="ECO:0000313" key="2">
    <source>
        <dbReference type="EMBL" id="TRY69556.1"/>
    </source>
</evidence>
<gene>
    <name evidence="2" type="ORF">TCAL_03796</name>
</gene>
<keyword evidence="1" id="KW-0812">Transmembrane</keyword>
<keyword evidence="3" id="KW-1185">Reference proteome</keyword>
<proteinExistence type="predicted"/>
<sequence>MELIRRTIQVVKHGFSWSKLRENIHEIYRPLQILPLLGLFLLIANFGSIRAVCLSGYIWSLFGVTTFIYCLFFHCRGTLTILEKDTMRLEKKTNVGHVAAQSFYSMLVKSLVDPIGREAIKNHFLRHDIGYGLLSVSKFIFVPDLASDFYWPHLKLRNFNLAMMNGLMHVDEDEKELLDMPKPVTYVYNNNGKDRHCPISEAVTSIVNLSKRIEEGFLPPMLNLTKENR</sequence>
<name>A0A553NVU9_TIGCA</name>
<dbReference type="EMBL" id="VCGU01000010">
    <property type="protein sequence ID" value="TRY69556.1"/>
    <property type="molecule type" value="Genomic_DNA"/>
</dbReference>